<organism evidence="1 2">
    <name type="scientific">Symbiodinium necroappetens</name>
    <dbReference type="NCBI Taxonomy" id="1628268"/>
    <lineage>
        <taxon>Eukaryota</taxon>
        <taxon>Sar</taxon>
        <taxon>Alveolata</taxon>
        <taxon>Dinophyceae</taxon>
        <taxon>Suessiales</taxon>
        <taxon>Symbiodiniaceae</taxon>
        <taxon>Symbiodinium</taxon>
    </lineage>
</organism>
<keyword evidence="2" id="KW-1185">Reference proteome</keyword>
<gene>
    <name evidence="1" type="primary">SEC14</name>
    <name evidence="1" type="ORF">SNEC2469_LOCUS15046</name>
</gene>
<evidence type="ECO:0000313" key="1">
    <source>
        <dbReference type="EMBL" id="CAE7525235.1"/>
    </source>
</evidence>
<name>A0A812TJN6_9DINO</name>
<dbReference type="AlphaFoldDB" id="A0A812TJN6"/>
<dbReference type="SUPFAM" id="SSF54197">
    <property type="entry name" value="HIT-like"/>
    <property type="match status" value="1"/>
</dbReference>
<dbReference type="Gene3D" id="3.30.428.30">
    <property type="entry name" value="HIT family - CDH-like"/>
    <property type="match status" value="1"/>
</dbReference>
<accession>A0A812TJN6</accession>
<proteinExistence type="predicted"/>
<dbReference type="EMBL" id="CAJNJA010024355">
    <property type="protein sequence ID" value="CAE7525235.1"/>
    <property type="molecule type" value="Genomic_DNA"/>
</dbReference>
<dbReference type="InterPro" id="IPR036265">
    <property type="entry name" value="HIT-like_sf"/>
</dbReference>
<reference evidence="1" key="1">
    <citation type="submission" date="2021-02" db="EMBL/GenBank/DDBJ databases">
        <authorList>
            <person name="Dougan E. K."/>
            <person name="Rhodes N."/>
            <person name="Thang M."/>
            <person name="Chan C."/>
        </authorList>
    </citation>
    <scope>NUCLEOTIDE SEQUENCE</scope>
</reference>
<protein>
    <submittedName>
        <fullName evidence="1">SEC14 protein</fullName>
    </submittedName>
</protein>
<dbReference type="Proteomes" id="UP000601435">
    <property type="component" value="Unassembled WGS sequence"/>
</dbReference>
<dbReference type="OrthoDB" id="423957at2759"/>
<evidence type="ECO:0000313" key="2">
    <source>
        <dbReference type="Proteomes" id="UP000601435"/>
    </source>
</evidence>
<sequence>MRGTARSLGLQHAEVGVNSSHHELERTEGLTNAASCNFVYCAHHSHDRRCEHYRKCVQSRRRRRGRDVIPRHKYYCSLFHGYLTDPTVKFTGSEEIQEGWHRAEDWDWMWSAAKKGGCMLDGQGLQLGCALLCNPKCKRGQDQFHIHNKPLSPDGQTLQAYLHENVCSGVGWLQIPSYASYCRSRTKNYAKFFHHFPAVFSSVEDSGYFRDRGGITVWPVSQNFGCHQRGYVLMLSNCNIEKDIFPERLR</sequence>
<comment type="caution">
    <text evidence="1">The sequence shown here is derived from an EMBL/GenBank/DDBJ whole genome shotgun (WGS) entry which is preliminary data.</text>
</comment>